<feature type="binding site" evidence="9">
    <location>
        <position position="140"/>
    </location>
    <ligand>
        <name>substrate</name>
    </ligand>
</feature>
<evidence type="ECO:0000256" key="9">
    <source>
        <dbReference type="HAMAP-Rule" id="MF_01057"/>
    </source>
</evidence>
<feature type="binding site" evidence="9">
    <location>
        <position position="114"/>
    </location>
    <ligand>
        <name>S-adenosyl-L-methionine</name>
        <dbReference type="ChEBI" id="CHEBI:59789"/>
    </ligand>
</feature>
<gene>
    <name evidence="9 10" type="primary">trmB</name>
    <name evidence="10" type="ORF">HMPREF0519_2405</name>
</gene>
<dbReference type="GO" id="GO:0043527">
    <property type="term" value="C:tRNA methyltransferase complex"/>
    <property type="evidence" value="ECO:0007669"/>
    <property type="project" value="TreeGrafter"/>
</dbReference>
<name>C0XME4_LENH9</name>
<proteinExistence type="inferred from homology"/>
<evidence type="ECO:0000256" key="6">
    <source>
        <dbReference type="ARBA" id="ARBA00022694"/>
    </source>
</evidence>
<comment type="caution">
    <text evidence="9">Lacks conserved residue(s) required for the propagation of feature annotation.</text>
</comment>
<protein>
    <recommendedName>
        <fullName evidence="9">tRNA (guanine-N(7)-)-methyltransferase</fullName>
        <ecNumber evidence="9">2.1.1.33</ecNumber>
    </recommendedName>
    <alternativeName>
        <fullName evidence="9">tRNA (guanine(46)-N(7))-methyltransferase</fullName>
    </alternativeName>
    <alternativeName>
        <fullName evidence="9">tRNA(m7G46)-methyltransferase</fullName>
    </alternativeName>
</protein>
<evidence type="ECO:0000313" key="10">
    <source>
        <dbReference type="EMBL" id="EEI23492.1"/>
    </source>
</evidence>
<evidence type="ECO:0000256" key="1">
    <source>
        <dbReference type="ARBA" id="ARBA00000142"/>
    </source>
</evidence>
<dbReference type="CDD" id="cd02440">
    <property type="entry name" value="AdoMet_MTases"/>
    <property type="match status" value="1"/>
</dbReference>
<feature type="binding site" evidence="9">
    <location>
        <position position="87"/>
    </location>
    <ligand>
        <name>S-adenosyl-L-methionine</name>
        <dbReference type="ChEBI" id="CHEBI:59789"/>
    </ligand>
</feature>
<reference evidence="10 11" key="1">
    <citation type="submission" date="2009-01" db="EMBL/GenBank/DDBJ databases">
        <authorList>
            <person name="Qin X."/>
            <person name="Bachman B."/>
            <person name="Battles P."/>
            <person name="Bell A."/>
            <person name="Bess C."/>
            <person name="Bickham C."/>
            <person name="Chaboub L."/>
            <person name="Chen D."/>
            <person name="Coyle M."/>
            <person name="Deiros D.R."/>
            <person name="Dinh H."/>
            <person name="Forbes L."/>
            <person name="Fowler G."/>
            <person name="Francisco L."/>
            <person name="Fu Q."/>
            <person name="Gubbala S."/>
            <person name="Hale W."/>
            <person name="Han Y."/>
            <person name="Hemphill L."/>
            <person name="Highlander S.K."/>
            <person name="Hirani K."/>
            <person name="Hogues M."/>
            <person name="Jackson L."/>
            <person name="Jakkamsetti A."/>
            <person name="Javaid M."/>
            <person name="Jiang H."/>
            <person name="Korchina V."/>
            <person name="Kovar C."/>
            <person name="Lara F."/>
            <person name="Lee S."/>
            <person name="Mata R."/>
            <person name="Mathew T."/>
            <person name="Moen C."/>
            <person name="Morales K."/>
            <person name="Munidasa M."/>
            <person name="Nazareth L."/>
            <person name="Ngo R."/>
            <person name="Nguyen L."/>
            <person name="Okwuonu G."/>
            <person name="Ongeri F."/>
            <person name="Patil S."/>
            <person name="Petrosino J."/>
            <person name="Pham C."/>
            <person name="Pham P."/>
            <person name="Pu L.-L."/>
            <person name="Puazo M."/>
            <person name="Raj R."/>
            <person name="Reid J."/>
            <person name="Rouhana J."/>
            <person name="Saada N."/>
            <person name="Shang Y."/>
            <person name="Simmons D."/>
            <person name="Thornton R."/>
            <person name="Warren J."/>
            <person name="Weissenberger G."/>
            <person name="Zhang J."/>
            <person name="Zhang L."/>
            <person name="Zhou C."/>
            <person name="Zhu D."/>
            <person name="Muzny D."/>
            <person name="Worley K."/>
            <person name="Gibbs R."/>
        </authorList>
    </citation>
    <scope>NUCLEOTIDE SEQUENCE [LARGE SCALE GENOMIC DNA]</scope>
    <source>
        <strain evidence="11">ATCC 8290 / DSM 20176 / CCUG 30140 / JCM 1155 / KCTC 3500 / NBRC 15886 / NCIMB 8040 / NRRL B-1843 / 9</strain>
    </source>
</reference>
<dbReference type="InterPro" id="IPR029063">
    <property type="entry name" value="SAM-dependent_MTases_sf"/>
</dbReference>
<keyword evidence="3 9" id="KW-0489">Methyltransferase</keyword>
<dbReference type="NCBIfam" id="NF001080">
    <property type="entry name" value="PRK00121.2-2"/>
    <property type="match status" value="1"/>
</dbReference>
<keyword evidence="6 9" id="KW-0819">tRNA processing</keyword>
<dbReference type="Gene3D" id="3.40.50.150">
    <property type="entry name" value="Vaccinia Virus protein VP39"/>
    <property type="match status" value="1"/>
</dbReference>
<dbReference type="NCBIfam" id="TIGR00091">
    <property type="entry name" value="tRNA (guanosine(46)-N7)-methyltransferase TrmB"/>
    <property type="match status" value="1"/>
</dbReference>
<feature type="binding site" evidence="9">
    <location>
        <begin position="210"/>
        <end position="213"/>
    </location>
    <ligand>
        <name>substrate</name>
    </ligand>
</feature>
<dbReference type="Proteomes" id="UP000003752">
    <property type="component" value="Unassembled WGS sequence"/>
</dbReference>
<evidence type="ECO:0000256" key="8">
    <source>
        <dbReference type="ARBA" id="ARBA00060767"/>
    </source>
</evidence>
<comment type="similarity">
    <text evidence="8 9">Belongs to the class I-like SAM-binding methyltransferase superfamily. TrmB family.</text>
</comment>
<dbReference type="AlphaFoldDB" id="C0XME4"/>
<dbReference type="PATRIC" id="fig|1423757.3.peg.1756"/>
<accession>C0XME4</accession>
<sequence>MNLVDNDKFDKLNEEVKSLRVRNKPWADSYIKDHADYIVTEPKNWLGKWQERFESKQPLNVEIGTGKGQFIIENARAHPEVNYIGIELQKSVIATALRKFMEDPLPNLQFVLTDGANLDELFLAGEIQKIFLNFSDPWPKKRHAKRRLTSPGFLKTYQKVLASNGDIEFKTDNRGLFEYTLVTMNNFPMIFDDVFLDLHQSPENETNIETEYEEKFSPNGPIYKLVAHFNS</sequence>
<comment type="catalytic activity">
    <reaction evidence="1 9">
        <text>guanosine(46) in tRNA + S-adenosyl-L-methionine = N(7)-methylguanosine(46) in tRNA + S-adenosyl-L-homocysteine</text>
        <dbReference type="Rhea" id="RHEA:42708"/>
        <dbReference type="Rhea" id="RHEA-COMP:10188"/>
        <dbReference type="Rhea" id="RHEA-COMP:10189"/>
        <dbReference type="ChEBI" id="CHEBI:57856"/>
        <dbReference type="ChEBI" id="CHEBI:59789"/>
        <dbReference type="ChEBI" id="CHEBI:74269"/>
        <dbReference type="ChEBI" id="CHEBI:74480"/>
        <dbReference type="EC" id="2.1.1.33"/>
    </reaction>
</comment>
<comment type="function">
    <text evidence="2 9">Catalyzes the formation of N(7)-methylguanine at position 46 (m7G46) in tRNA.</text>
</comment>
<dbReference type="GO" id="GO:0008176">
    <property type="term" value="F:tRNA (guanine(46)-N7)-methyltransferase activity"/>
    <property type="evidence" value="ECO:0007669"/>
    <property type="project" value="UniProtKB-UniRule"/>
</dbReference>
<dbReference type="Pfam" id="PF02390">
    <property type="entry name" value="Methyltransf_4"/>
    <property type="match status" value="1"/>
</dbReference>
<evidence type="ECO:0000256" key="7">
    <source>
        <dbReference type="ARBA" id="ARBA00060552"/>
    </source>
</evidence>
<keyword evidence="11" id="KW-1185">Reference proteome</keyword>
<dbReference type="UniPathway" id="UPA00989"/>
<evidence type="ECO:0000256" key="4">
    <source>
        <dbReference type="ARBA" id="ARBA00022679"/>
    </source>
</evidence>
<dbReference type="InterPro" id="IPR003358">
    <property type="entry name" value="tRNA_(Gua-N-7)_MeTrfase_Trmb"/>
</dbReference>
<feature type="binding site" evidence="9">
    <location>
        <position position="62"/>
    </location>
    <ligand>
        <name>S-adenosyl-L-methionine</name>
        <dbReference type="ChEBI" id="CHEBI:59789"/>
    </ligand>
</feature>
<dbReference type="InterPro" id="IPR055361">
    <property type="entry name" value="tRNA_methyltr_TrmB_bact"/>
</dbReference>
<dbReference type="PANTHER" id="PTHR23417:SF14">
    <property type="entry name" value="PENTACOTRIPEPTIDE-REPEAT REGION OF PRORP DOMAIN-CONTAINING PROTEIN"/>
    <property type="match status" value="1"/>
</dbReference>
<feature type="binding site" evidence="9">
    <location>
        <position position="172"/>
    </location>
    <ligand>
        <name>substrate</name>
    </ligand>
</feature>
<evidence type="ECO:0000256" key="3">
    <source>
        <dbReference type="ARBA" id="ARBA00022603"/>
    </source>
</evidence>
<evidence type="ECO:0000313" key="11">
    <source>
        <dbReference type="Proteomes" id="UP000003752"/>
    </source>
</evidence>
<comment type="pathway">
    <text evidence="7 9">tRNA modification; N(7)-methylguanine-tRNA biosynthesis.</text>
</comment>
<keyword evidence="5 9" id="KW-0949">S-adenosyl-L-methionine</keyword>
<feature type="binding site" evidence="9">
    <location>
        <position position="136"/>
    </location>
    <ligand>
        <name>S-adenosyl-L-methionine</name>
        <dbReference type="ChEBI" id="CHEBI:59789"/>
    </ligand>
</feature>
<dbReference type="FunFam" id="3.40.50.150:FF:000035">
    <property type="entry name" value="tRNA (guanine-N(7)-)-methyltransferase"/>
    <property type="match status" value="1"/>
</dbReference>
<comment type="caution">
    <text evidence="10">The sequence shown here is derived from an EMBL/GenBank/DDBJ whole genome shotgun (WGS) entry which is preliminary data.</text>
</comment>
<evidence type="ECO:0000256" key="5">
    <source>
        <dbReference type="ARBA" id="ARBA00022691"/>
    </source>
</evidence>
<organism evidence="10 11">
    <name type="scientific">Lentilactobacillus hilgardii (strain ATCC 8290 / DSM 20176 / CCUG 30140 / JCM 1155 / KCTC 3500 / NBRC 15886 / NCIMB 8040 / NRRL B-1843 / 9)</name>
    <dbReference type="NCBI Taxonomy" id="1423757"/>
    <lineage>
        <taxon>Bacteria</taxon>
        <taxon>Bacillati</taxon>
        <taxon>Bacillota</taxon>
        <taxon>Bacilli</taxon>
        <taxon>Lactobacillales</taxon>
        <taxon>Lactobacillaceae</taxon>
        <taxon>Lentilactobacillus</taxon>
    </lineage>
</organism>
<dbReference type="SUPFAM" id="SSF53335">
    <property type="entry name" value="S-adenosyl-L-methionine-dependent methyltransferases"/>
    <property type="match status" value="1"/>
</dbReference>
<dbReference type="PANTHER" id="PTHR23417">
    <property type="entry name" value="3-DEOXY-D-MANNO-OCTULOSONIC-ACID TRANSFERASE/TRNA GUANINE-N 7 - -METHYLTRANSFERASE"/>
    <property type="match status" value="1"/>
</dbReference>
<dbReference type="HAMAP" id="MF_01057">
    <property type="entry name" value="tRNA_methyltr_TrmB"/>
    <property type="match status" value="1"/>
</dbReference>
<evidence type="ECO:0000256" key="2">
    <source>
        <dbReference type="ARBA" id="ARBA00003015"/>
    </source>
</evidence>
<dbReference type="PROSITE" id="PS51625">
    <property type="entry name" value="SAM_MT_TRMB"/>
    <property type="match status" value="1"/>
</dbReference>
<dbReference type="EC" id="2.1.1.33" evidence="9"/>
<keyword evidence="4 9" id="KW-0808">Transferase</keyword>
<dbReference type="EMBL" id="ACGP01000189">
    <property type="protein sequence ID" value="EEI23492.1"/>
    <property type="molecule type" value="Genomic_DNA"/>
</dbReference>
<dbReference type="HOGENOM" id="CLU_050910_2_1_9"/>